<dbReference type="SUPFAM" id="SSF48371">
    <property type="entry name" value="ARM repeat"/>
    <property type="match status" value="1"/>
</dbReference>
<gene>
    <name evidence="1" type="ORF">EBN03_10800</name>
</gene>
<dbReference type="EMBL" id="RFFH01000003">
    <property type="protein sequence ID" value="RMI33583.1"/>
    <property type="molecule type" value="Genomic_DNA"/>
</dbReference>
<proteinExistence type="predicted"/>
<evidence type="ECO:0000313" key="1">
    <source>
        <dbReference type="EMBL" id="RMI33583.1"/>
    </source>
</evidence>
<reference evidence="1 2" key="1">
    <citation type="submission" date="2018-10" db="EMBL/GenBank/DDBJ databases">
        <title>Isolation from cow dung.</title>
        <authorList>
            <person name="Ling L."/>
        </authorList>
    </citation>
    <scope>NUCLEOTIDE SEQUENCE [LARGE SCALE GENOMIC DNA]</scope>
    <source>
        <strain evidence="1 2">NEAU-LL90</strain>
    </source>
</reference>
<protein>
    <submittedName>
        <fullName evidence="1">HEAT repeat domain-containing protein</fullName>
    </submittedName>
</protein>
<dbReference type="Proteomes" id="UP000279275">
    <property type="component" value="Unassembled WGS sequence"/>
</dbReference>
<evidence type="ECO:0000313" key="2">
    <source>
        <dbReference type="Proteomes" id="UP000279275"/>
    </source>
</evidence>
<comment type="caution">
    <text evidence="1">The sequence shown here is derived from an EMBL/GenBank/DDBJ whole genome shotgun (WGS) entry which is preliminary data.</text>
</comment>
<organism evidence="1 2">
    <name type="scientific">Nocardia stercoris</name>
    <dbReference type="NCBI Taxonomy" id="2483361"/>
    <lineage>
        <taxon>Bacteria</taxon>
        <taxon>Bacillati</taxon>
        <taxon>Actinomycetota</taxon>
        <taxon>Actinomycetes</taxon>
        <taxon>Mycobacteriales</taxon>
        <taxon>Nocardiaceae</taxon>
        <taxon>Nocardia</taxon>
    </lineage>
</organism>
<name>A0A3M2LAI7_9NOCA</name>
<dbReference type="AlphaFoldDB" id="A0A3M2LAI7"/>
<dbReference type="InterPro" id="IPR016024">
    <property type="entry name" value="ARM-type_fold"/>
</dbReference>
<dbReference type="InterPro" id="IPR011989">
    <property type="entry name" value="ARM-like"/>
</dbReference>
<dbReference type="Gene3D" id="1.25.10.10">
    <property type="entry name" value="Leucine-rich Repeat Variant"/>
    <property type="match status" value="1"/>
</dbReference>
<sequence length="237" mass="26619">MTHGQLVAKVLNDPAIRAAVESRPAAAEAKRRYDESAVGILADLTVLGFHVESVQDLYQRRMDYRSAVPVLLDWLPRVDYMPLFESIVSALAFVGPAKKQRQQIFLQYFRNPTWPGDPQTPPGQRTISERIRFAVAEGLHRTAGPAIADDLIDLALNRSYGETRAAIILGLPKTRDDRVPTILITVLNDPTVRTYAVKVLGQMRYEPARQVITAMADLPDRNLRAHIRTALKRIDRT</sequence>
<accession>A0A3M2LAI7</accession>
<keyword evidence="2" id="KW-1185">Reference proteome</keyword>